<proteinExistence type="predicted"/>
<dbReference type="Proteomes" id="UP001231941">
    <property type="component" value="Unassembled WGS sequence"/>
</dbReference>
<evidence type="ECO:0000313" key="1">
    <source>
        <dbReference type="EMBL" id="MDP5273701.1"/>
    </source>
</evidence>
<dbReference type="EMBL" id="JAVAMP010000002">
    <property type="protein sequence ID" value="MDP5273701.1"/>
    <property type="molecule type" value="Genomic_DNA"/>
</dbReference>
<name>A0ABT9IWF3_9BACL</name>
<sequence length="75" mass="8599">MSLKEKEIIESSIESSIESNVAFEGLELFTSIINSTKIELIELVKEGKVSETTANRIFSEYEYNFFQKMVKVTVK</sequence>
<reference evidence="1 2" key="1">
    <citation type="submission" date="2023-08" db="EMBL/GenBank/DDBJ databases">
        <authorList>
            <person name="Park J.-S."/>
        </authorList>
    </citation>
    <scope>NUCLEOTIDE SEQUENCE [LARGE SCALE GENOMIC DNA]</scope>
    <source>
        <strain evidence="1 2">2205SS18-9</strain>
    </source>
</reference>
<accession>A0ABT9IWF3</accession>
<evidence type="ECO:0000313" key="2">
    <source>
        <dbReference type="Proteomes" id="UP001231941"/>
    </source>
</evidence>
<comment type="caution">
    <text evidence="1">The sequence shown here is derived from an EMBL/GenBank/DDBJ whole genome shotgun (WGS) entry which is preliminary data.</text>
</comment>
<gene>
    <name evidence="1" type="ORF">Q5Y73_06270</name>
</gene>
<protein>
    <submittedName>
        <fullName evidence="1">Uncharacterized protein</fullName>
    </submittedName>
</protein>
<dbReference type="RefSeq" id="WP_305991008.1">
    <property type="nucleotide sequence ID" value="NZ_JAVAMP010000002.1"/>
</dbReference>
<organism evidence="1 2">
    <name type="scientific">Chengkuizengella axinellae</name>
    <dbReference type="NCBI Taxonomy" id="3064388"/>
    <lineage>
        <taxon>Bacteria</taxon>
        <taxon>Bacillati</taxon>
        <taxon>Bacillota</taxon>
        <taxon>Bacilli</taxon>
        <taxon>Bacillales</taxon>
        <taxon>Paenibacillaceae</taxon>
        <taxon>Chengkuizengella</taxon>
    </lineage>
</organism>
<keyword evidence="2" id="KW-1185">Reference proteome</keyword>